<dbReference type="Proteomes" id="UP000629468">
    <property type="component" value="Unassembled WGS sequence"/>
</dbReference>
<accession>A0A8H7KJ63</accession>
<evidence type="ECO:0000256" key="1">
    <source>
        <dbReference type="ARBA" id="ARBA00023002"/>
    </source>
</evidence>
<dbReference type="EMBL" id="JABXXO010000003">
    <property type="protein sequence ID" value="KAF7782116.1"/>
    <property type="molecule type" value="Genomic_DNA"/>
</dbReference>
<gene>
    <name evidence="2" type="ORF">Agabi119p4_1492</name>
</gene>
<reference evidence="2 3" key="1">
    <citation type="journal article" name="Sci. Rep.">
        <title>Telomere-to-telomere assembled and centromere annotated genomes of the two main subspecies of the button mushroom Agaricus bisporus reveal especially polymorphic chromosome ends.</title>
        <authorList>
            <person name="Sonnenberg A.S.M."/>
            <person name="Sedaghat-Telgerd N."/>
            <person name="Lavrijssen B."/>
            <person name="Ohm R.A."/>
            <person name="Hendrickx P.M."/>
            <person name="Scholtmeijer K."/>
            <person name="Baars J.J.P."/>
            <person name="van Peer A."/>
        </authorList>
    </citation>
    <scope>NUCLEOTIDE SEQUENCE [LARGE SCALE GENOMIC DNA]</scope>
    <source>
        <strain evidence="2 3">H119_p4</strain>
    </source>
</reference>
<comment type="caution">
    <text evidence="2">The sequence shown here is derived from an EMBL/GenBank/DDBJ whole genome shotgun (WGS) entry which is preliminary data.</text>
</comment>
<evidence type="ECO:0000313" key="2">
    <source>
        <dbReference type="EMBL" id="KAF7782116.1"/>
    </source>
</evidence>
<dbReference type="PANTHER" id="PTHR35870">
    <property type="entry name" value="PROTEIN, PUTATIVE (AFU_ORTHOLOGUE AFUA_5G03330)-RELATED"/>
    <property type="match status" value="1"/>
</dbReference>
<dbReference type="GO" id="GO:0016491">
    <property type="term" value="F:oxidoreductase activity"/>
    <property type="evidence" value="ECO:0007669"/>
    <property type="project" value="UniProtKB-KW"/>
</dbReference>
<dbReference type="InterPro" id="IPR025337">
    <property type="entry name" value="Questin_oxidase-like"/>
</dbReference>
<proteinExistence type="predicted"/>
<organism evidence="2 3">
    <name type="scientific">Agaricus bisporus var. burnettii</name>
    <dbReference type="NCBI Taxonomy" id="192524"/>
    <lineage>
        <taxon>Eukaryota</taxon>
        <taxon>Fungi</taxon>
        <taxon>Dikarya</taxon>
        <taxon>Basidiomycota</taxon>
        <taxon>Agaricomycotina</taxon>
        <taxon>Agaricomycetes</taxon>
        <taxon>Agaricomycetidae</taxon>
        <taxon>Agaricales</taxon>
        <taxon>Agaricineae</taxon>
        <taxon>Agaricaceae</taxon>
        <taxon>Agaricus</taxon>
    </lineage>
</organism>
<dbReference type="PANTHER" id="PTHR35870:SF1">
    <property type="entry name" value="PROTEIN, PUTATIVE (AFU_ORTHOLOGUE AFUA_5G03330)-RELATED"/>
    <property type="match status" value="1"/>
</dbReference>
<dbReference type="Pfam" id="PF14027">
    <property type="entry name" value="Questin_oxidase"/>
    <property type="match status" value="1"/>
</dbReference>
<protein>
    <submittedName>
        <fullName evidence="2">Uncharacterized protein</fullName>
    </submittedName>
</protein>
<dbReference type="AlphaFoldDB" id="A0A8H7KJ63"/>
<keyword evidence="1" id="KW-0560">Oxidoreductase</keyword>
<evidence type="ECO:0000313" key="3">
    <source>
        <dbReference type="Proteomes" id="UP000629468"/>
    </source>
</evidence>
<name>A0A8H7KJ63_AGABI</name>
<sequence length="480" mass="53123">MSSASVQNGLINLFPAPKPFSSVDLPASIPTPGASPESTAALREALQDDYKRWHCFFNEQGFHNHAIHGILALWHLGADADTIKTAYAKSSSYQRPAFASPEPITKNNWTDHLGDEKYYDGYLVFFTGELAAKGPSAILEDYIFSSATNFPEGDKKVEMLNRFMDGLLHPIIHCGQGYELGIPGLIAEGLAQAAVHPGDSGPVVPASWWKGSDNKRHDSTSSPLSVFSRILVDPEITWPEDAGAENMYRAALKKYSSHILKHVNAWKYNEADLPRVLEEIAWAVTLLYAVPGFPKKDTDVYNADFYSMHFVTSSLFLPSIAAHLTPTSQELLLRSYLAAVSGWFIARGKPNLDIQAFFANDKTLKSLITTAPTHQGPSYTLPDASKASPNPWTEIIQLTILHPDEHVHKLQRTLLQYAQTYGTREAGYFKDVELKGADKLDGSLFIRAANLSALRLNQPPIVANIPGGPFDMYWDRKGFF</sequence>